<protein>
    <submittedName>
        <fullName evidence="3">Glycosyl transferase family 9</fullName>
    </submittedName>
</protein>
<dbReference type="HOGENOM" id="CLU_914545_0_0_7"/>
<dbReference type="RefSeq" id="WP_012609512.1">
    <property type="nucleotide sequence ID" value="NC_011768.1"/>
</dbReference>
<dbReference type="SUPFAM" id="SSF53756">
    <property type="entry name" value="UDP-Glycosyltransferase/glycogen phosphorylase"/>
    <property type="match status" value="1"/>
</dbReference>
<dbReference type="eggNOG" id="COG0859">
    <property type="taxonomic scope" value="Bacteria"/>
</dbReference>
<dbReference type="InterPro" id="IPR051199">
    <property type="entry name" value="LPS_LOS_Heptosyltrfase"/>
</dbReference>
<keyword evidence="2 3" id="KW-0808">Transferase</keyword>
<name>B8FGY4_DESAL</name>
<dbReference type="InterPro" id="IPR002201">
    <property type="entry name" value="Glyco_trans_9"/>
</dbReference>
<keyword evidence="1" id="KW-0328">Glycosyltransferase</keyword>
<dbReference type="GO" id="GO:0009244">
    <property type="term" value="P:lipopolysaccharide core region biosynthetic process"/>
    <property type="evidence" value="ECO:0007669"/>
    <property type="project" value="TreeGrafter"/>
</dbReference>
<organism evidence="3 4">
    <name type="scientific">Desulfatibacillum aliphaticivorans</name>
    <dbReference type="NCBI Taxonomy" id="218208"/>
    <lineage>
        <taxon>Bacteria</taxon>
        <taxon>Pseudomonadati</taxon>
        <taxon>Thermodesulfobacteriota</taxon>
        <taxon>Desulfobacteria</taxon>
        <taxon>Desulfobacterales</taxon>
        <taxon>Desulfatibacillaceae</taxon>
        <taxon>Desulfatibacillum</taxon>
    </lineage>
</organism>
<dbReference type="Pfam" id="PF01075">
    <property type="entry name" value="Glyco_transf_9"/>
    <property type="match status" value="1"/>
</dbReference>
<dbReference type="AlphaFoldDB" id="B8FGY4"/>
<accession>B8FGY4</accession>
<dbReference type="CDD" id="cd03789">
    <property type="entry name" value="GT9_LPS_heptosyltransferase"/>
    <property type="match status" value="1"/>
</dbReference>
<dbReference type="GO" id="GO:0005829">
    <property type="term" value="C:cytosol"/>
    <property type="evidence" value="ECO:0007669"/>
    <property type="project" value="TreeGrafter"/>
</dbReference>
<dbReference type="EMBL" id="CP001322">
    <property type="protein sequence ID" value="ACL02072.1"/>
    <property type="molecule type" value="Genomic_DNA"/>
</dbReference>
<proteinExistence type="predicted"/>
<evidence type="ECO:0000256" key="2">
    <source>
        <dbReference type="ARBA" id="ARBA00022679"/>
    </source>
</evidence>
<evidence type="ECO:0000256" key="1">
    <source>
        <dbReference type="ARBA" id="ARBA00022676"/>
    </source>
</evidence>
<dbReference type="Proteomes" id="UP000000739">
    <property type="component" value="Chromosome"/>
</dbReference>
<sequence length="317" mass="34189">MAPHYFIIRWSGMGDIVMSLPALAFLKEKQPDCRITYLTDVPFLAIPLMSGLVDHVAPLDRRGFAKPGRISGALGGAVSIISQLRKDKPDIAFDLQGFGETAVLAWLSGAPIRVGRIKKSGPRKWIYTQNIDADWGTDHRSAFFVKAAAQGLGLPAPIHFDGPRLEIPGLEQKKGLVCLNMGASTESRRWSEKNFIALGKSLSQKGYAIRLLIGPQETHILDAAKGAAGEFGWELAMPESMEDLAKACGEASLMVSNDTGPGHLAAALGVSVITLYSTGDPDNVGPQAPRTAWFRDREDINRIAPGGVELACLNFLE</sequence>
<dbReference type="Gene3D" id="3.40.50.2000">
    <property type="entry name" value="Glycogen Phosphorylase B"/>
    <property type="match status" value="2"/>
</dbReference>
<dbReference type="CAZy" id="GT9">
    <property type="family name" value="Glycosyltransferase Family 9"/>
</dbReference>
<dbReference type="KEGG" id="dal:Dalk_0363"/>
<dbReference type="GO" id="GO:0008713">
    <property type="term" value="F:ADP-heptose-lipopolysaccharide heptosyltransferase activity"/>
    <property type="evidence" value="ECO:0007669"/>
    <property type="project" value="TreeGrafter"/>
</dbReference>
<evidence type="ECO:0000313" key="4">
    <source>
        <dbReference type="Proteomes" id="UP000000739"/>
    </source>
</evidence>
<keyword evidence="4" id="KW-1185">Reference proteome</keyword>
<reference evidence="3 4" key="1">
    <citation type="journal article" date="2012" name="Environ. Microbiol.">
        <title>The genome sequence of Desulfatibacillum alkenivorans AK-01: a blueprint for anaerobic alkane oxidation.</title>
        <authorList>
            <person name="Callaghan A.V."/>
            <person name="Morris B.E."/>
            <person name="Pereira I.A."/>
            <person name="McInerney M.J."/>
            <person name="Austin R.N."/>
            <person name="Groves J.T."/>
            <person name="Kukor J.J."/>
            <person name="Suflita J.M."/>
            <person name="Young L.Y."/>
            <person name="Zylstra G.J."/>
            <person name="Wawrik B."/>
        </authorList>
    </citation>
    <scope>NUCLEOTIDE SEQUENCE [LARGE SCALE GENOMIC DNA]</scope>
    <source>
        <strain evidence="3 4">AK-01</strain>
    </source>
</reference>
<evidence type="ECO:0000313" key="3">
    <source>
        <dbReference type="EMBL" id="ACL02072.1"/>
    </source>
</evidence>
<dbReference type="PANTHER" id="PTHR30160">
    <property type="entry name" value="TETRAACYLDISACCHARIDE 4'-KINASE-RELATED"/>
    <property type="match status" value="1"/>
</dbReference>
<gene>
    <name evidence="3" type="ordered locus">Dalk_0363</name>
</gene>